<keyword evidence="3" id="KW-1185">Reference proteome</keyword>
<sequence>MQQQLDTALPAGTDLRAYARLLHRVHAAVLSGNAPPALPRPVIADSWDRARRLGVRAEWHLPGRLLPREELERRRGASPLGDLLPVLRASLLAASEDTENAMLVTDEDGWLLWREGPPQVCRLCEDLGLAEGACLQECVAGTNGAGTPLALDRPLQVYAAEHYVRSFHALTCSGAPVHDPRDGRLVGVLTLSGTADTAHPATLSLVNAVAQLAESQMRSAHHAHLERLRVVAAPLLARAQERVVVVDGNGWTAAVAGTEPVRRVPLPKRLQSGISWIPALGECRVEPLPGGWMLRPTGSGPEAATRVVLDLSTPSAPSISVISPSGEWTRRLSGRHAELLFLMAQHREGRSAAQLAEDLFGTNDREVTVRAEMSRLRRNLGRVMQSRPYRFSEALHVSVRGPSDTRELLPGSYAPAIRRARAALATEPRPG</sequence>
<dbReference type="Pfam" id="PF01590">
    <property type="entry name" value="GAF"/>
    <property type="match status" value="1"/>
</dbReference>
<protein>
    <submittedName>
        <fullName evidence="2">Transcriptional regulator</fullName>
    </submittedName>
</protein>
<proteinExistence type="predicted"/>
<dbReference type="InterPro" id="IPR029016">
    <property type="entry name" value="GAF-like_dom_sf"/>
</dbReference>
<comment type="caution">
    <text evidence="2">The sequence shown here is derived from an EMBL/GenBank/DDBJ whole genome shotgun (WGS) entry which is preliminary data.</text>
</comment>
<name>A0A3N0E291_9ACTN</name>
<evidence type="ECO:0000313" key="3">
    <source>
        <dbReference type="Proteomes" id="UP000269198"/>
    </source>
</evidence>
<accession>A0A3N0E291</accession>
<dbReference type="InterPro" id="IPR003018">
    <property type="entry name" value="GAF"/>
</dbReference>
<evidence type="ECO:0000313" key="2">
    <source>
        <dbReference type="EMBL" id="RNL81961.1"/>
    </source>
</evidence>
<dbReference type="Proteomes" id="UP000269198">
    <property type="component" value="Unassembled WGS sequence"/>
</dbReference>
<feature type="domain" description="GAF" evidence="1">
    <location>
        <begin position="99"/>
        <end position="215"/>
    </location>
</feature>
<dbReference type="Gene3D" id="3.30.450.40">
    <property type="match status" value="1"/>
</dbReference>
<reference evidence="2 3" key="1">
    <citation type="submission" date="2018-11" db="EMBL/GenBank/DDBJ databases">
        <title>The genome draft of YIM 96095.</title>
        <authorList>
            <person name="Tang S.-K."/>
            <person name="Chunyu W.-X."/>
            <person name="Feng Y.-Z."/>
        </authorList>
    </citation>
    <scope>NUCLEOTIDE SEQUENCE [LARGE SCALE GENOMIC DNA]</scope>
    <source>
        <strain evidence="2 3">YIM 96095</strain>
    </source>
</reference>
<evidence type="ECO:0000259" key="1">
    <source>
        <dbReference type="Pfam" id="PF01590"/>
    </source>
</evidence>
<dbReference type="OrthoDB" id="3928741at2"/>
<organism evidence="2 3">
    <name type="scientific">Halostreptopolyspora alba</name>
    <dbReference type="NCBI Taxonomy" id="2487137"/>
    <lineage>
        <taxon>Bacteria</taxon>
        <taxon>Bacillati</taxon>
        <taxon>Actinomycetota</taxon>
        <taxon>Actinomycetes</taxon>
        <taxon>Streptosporangiales</taxon>
        <taxon>Nocardiopsidaceae</taxon>
        <taxon>Halostreptopolyspora</taxon>
    </lineage>
</organism>
<gene>
    <name evidence="2" type="ORF">EFW17_20890</name>
</gene>
<dbReference type="EMBL" id="RJMB01000028">
    <property type="protein sequence ID" value="RNL81961.1"/>
    <property type="molecule type" value="Genomic_DNA"/>
</dbReference>
<dbReference type="RefSeq" id="WP_123203165.1">
    <property type="nucleotide sequence ID" value="NZ_RJMB01000028.1"/>
</dbReference>
<dbReference type="AlphaFoldDB" id="A0A3N0E291"/>